<protein>
    <submittedName>
        <fullName evidence="1">Uncharacterized protein</fullName>
    </submittedName>
</protein>
<keyword evidence="2" id="KW-1185">Reference proteome</keyword>
<sequence>MAGGTGRAHSLVTQGEVSWADGKITAVCEVPAGMSACARPDDAAGVQQCAQQLVQADPAGR</sequence>
<evidence type="ECO:0000313" key="2">
    <source>
        <dbReference type="Proteomes" id="UP000095329"/>
    </source>
</evidence>
<dbReference type="Proteomes" id="UP000095329">
    <property type="component" value="Unassembled WGS sequence"/>
</dbReference>
<organism evidence="1 2">
    <name type="scientific">Streptomyces thermolilacinus SPC6</name>
    <dbReference type="NCBI Taxonomy" id="1306406"/>
    <lineage>
        <taxon>Bacteria</taxon>
        <taxon>Bacillati</taxon>
        <taxon>Actinomycetota</taxon>
        <taxon>Actinomycetes</taxon>
        <taxon>Kitasatosporales</taxon>
        <taxon>Streptomycetaceae</taxon>
        <taxon>Streptomyces</taxon>
    </lineage>
</organism>
<proteinExistence type="predicted"/>
<gene>
    <name evidence="1" type="ORF">J116_005595</name>
</gene>
<evidence type="ECO:0000313" key="1">
    <source>
        <dbReference type="EMBL" id="OEJ94025.1"/>
    </source>
</evidence>
<comment type="caution">
    <text evidence="1">The sequence shown here is derived from an EMBL/GenBank/DDBJ whole genome shotgun (WGS) entry which is preliminary data.</text>
</comment>
<name>A0A1D3DNW7_9ACTN</name>
<dbReference type="EMBL" id="ASHX02000001">
    <property type="protein sequence ID" value="OEJ94025.1"/>
    <property type="molecule type" value="Genomic_DNA"/>
</dbReference>
<accession>A0A1D3DNW7</accession>
<dbReference type="AlphaFoldDB" id="A0A1D3DNW7"/>
<reference evidence="1 2" key="1">
    <citation type="journal article" date="2013" name="Genome Announc.">
        <title>Genome Sequence of Streptomyces violaceusniger Strain SPC6, a Halotolerant Streptomycete That Exhibits Rapid Growth and Development.</title>
        <authorList>
            <person name="Chen X."/>
            <person name="Zhang B."/>
            <person name="Zhang W."/>
            <person name="Wu X."/>
            <person name="Zhang M."/>
            <person name="Chen T."/>
            <person name="Liu G."/>
            <person name="Dyson P."/>
        </authorList>
    </citation>
    <scope>NUCLEOTIDE SEQUENCE [LARGE SCALE GENOMIC DNA]</scope>
    <source>
        <strain evidence="1 2">SPC6</strain>
    </source>
</reference>